<dbReference type="GO" id="GO:0032259">
    <property type="term" value="P:methylation"/>
    <property type="evidence" value="ECO:0007669"/>
    <property type="project" value="UniProtKB-KW"/>
</dbReference>
<evidence type="ECO:0000256" key="2">
    <source>
        <dbReference type="ARBA" id="ARBA00022630"/>
    </source>
</evidence>
<dbReference type="InterPro" id="IPR016169">
    <property type="entry name" value="FAD-bd_PCMH_sub2"/>
</dbReference>
<dbReference type="KEGG" id="pfla:Pflav_029520"/>
<feature type="domain" description="4Fe-4S ferredoxin-type" evidence="10">
    <location>
        <begin position="412"/>
        <end position="493"/>
    </location>
</feature>
<reference evidence="11 12" key="1">
    <citation type="submission" date="2020-03" db="EMBL/GenBank/DDBJ databases">
        <title>Whole genome shotgun sequence of Phytohabitans flavus NBRC 107702.</title>
        <authorList>
            <person name="Komaki H."/>
            <person name="Tamura T."/>
        </authorList>
    </citation>
    <scope>NUCLEOTIDE SEQUENCE [LARGE SCALE GENOMIC DNA]</scope>
    <source>
        <strain evidence="11 12">NBRC 107702</strain>
    </source>
</reference>
<dbReference type="Pfam" id="PF13183">
    <property type="entry name" value="Fer4_8"/>
    <property type="match status" value="1"/>
</dbReference>
<dbReference type="InterPro" id="IPR036318">
    <property type="entry name" value="FAD-bd_PCMH-like_sf"/>
</dbReference>
<comment type="cofactor">
    <cofactor evidence="1">
        <name>FAD</name>
        <dbReference type="ChEBI" id="CHEBI:57692"/>
    </cofactor>
</comment>
<dbReference type="InterPro" id="IPR004113">
    <property type="entry name" value="FAD-bd_oxidored_4_C"/>
</dbReference>
<dbReference type="AlphaFoldDB" id="A0A6F8XRR9"/>
<reference evidence="11 12" key="2">
    <citation type="submission" date="2020-03" db="EMBL/GenBank/DDBJ databases">
        <authorList>
            <person name="Ichikawa N."/>
            <person name="Kimura A."/>
            <person name="Kitahashi Y."/>
            <person name="Uohara A."/>
        </authorList>
    </citation>
    <scope>NUCLEOTIDE SEQUENCE [LARGE SCALE GENOMIC DNA]</scope>
    <source>
        <strain evidence="11 12">NBRC 107702</strain>
    </source>
</reference>
<dbReference type="GO" id="GO:0008168">
    <property type="term" value="F:methyltransferase activity"/>
    <property type="evidence" value="ECO:0007669"/>
    <property type="project" value="UniProtKB-KW"/>
</dbReference>
<evidence type="ECO:0000259" key="8">
    <source>
        <dbReference type="Pfam" id="PF02754"/>
    </source>
</evidence>
<dbReference type="GO" id="GO:0046872">
    <property type="term" value="F:metal ion binding"/>
    <property type="evidence" value="ECO:0007669"/>
    <property type="project" value="UniProtKB-KW"/>
</dbReference>
<keyword evidence="11" id="KW-0489">Methyltransferase</keyword>
<dbReference type="SUPFAM" id="SSF56176">
    <property type="entry name" value="FAD-binding/transporter-associated domain-like"/>
    <property type="match status" value="1"/>
</dbReference>
<sequence>MIGNNSCGATAQRTGKVVDNIVELEVLLYDGTRMWVGETPDDAYERIVARGGREAEVYRQLRALRDEYLEQIRTRYPPIPRRVSGYNLDSLLPEKNFHVAQALVGTEGTCVTVLRARLRLVPVVKARTVVLLLYPDIAAAGDHVPKILPHAPIGLEGIDPKLLDYEGRKHLNSEALRLLPQRQGAYLLVQMGGDTRRDVDAAADRLLRDLGKSRDDADVRFLDEPGAERAIWDIRESGLGATARVSGMADTWPGWEDSSVAPADLGDYLRDLGSLLAEYGLAETSLYGHFGQGCIHCSIPFDLVNPDGVARFRSFLERAADLVVRYGGSFSGEHGDGQGRGELLPKMFGEELVEAFGRFKAIFDPDNRMNPGKVTAPNPMDANLRLGVDYNHGGVATHFQYPDDEGSFGRAVLRCVGVGRCRRHSGDVMCPSYRATGEEEHSTRGRSRLLFEMLDGAVRGGTIADGWRSDAVKDALDLCLACKGCKVDCPVNVDMATYKAEFLSHHYEGRLRPRAHYSMGWLPLAAAVVSATTPRLVNALAHAPGLAWLAKKAAGVDTRRQLPVFAPQSFQRWYAERGPRGTGERGDVVLWPDTFTNRFDPEIARAAVELIEAAGWRAVVPEQPVCCGLTWISTGQLDTAKRVLLRTVDILRPHLRAGTPILGLEPSCTAVFRGDAEELFPDDEDVRRLRRQTVTLAELLIDHTPGWTPPMVARTAYVQTHCHQHAVLGFQADQAVLAAAGVDAKVLDSGCCGLAGNFGFEQGHYEVSEACAERVLLPAVREAGPGDAILADGFSCRIQIAQSDAGGRRGVHLAELLRAGMDGDGGAGIPEESWTRRPSAPPRPVRLLTTAVAIGGAGTALMYALRRWSTR</sequence>
<evidence type="ECO:0000256" key="6">
    <source>
        <dbReference type="ARBA" id="ARBA00023004"/>
    </source>
</evidence>
<feature type="domain" description="Cysteine-rich" evidence="8">
    <location>
        <begin position="600"/>
        <end position="672"/>
    </location>
</feature>
<dbReference type="GO" id="GO:0004458">
    <property type="term" value="F:D-lactate dehydrogenase (cytochrome) activity"/>
    <property type="evidence" value="ECO:0007669"/>
    <property type="project" value="TreeGrafter"/>
</dbReference>
<dbReference type="Pfam" id="PF02913">
    <property type="entry name" value="FAD-oxidase_C"/>
    <property type="match status" value="1"/>
</dbReference>
<evidence type="ECO:0000313" key="12">
    <source>
        <dbReference type="Proteomes" id="UP000502508"/>
    </source>
</evidence>
<dbReference type="Gene3D" id="1.10.45.10">
    <property type="entry name" value="Vanillyl-alcohol Oxidase, Chain A, domain 4"/>
    <property type="match status" value="1"/>
</dbReference>
<dbReference type="InterPro" id="IPR004017">
    <property type="entry name" value="Cys_rich_dom"/>
</dbReference>
<evidence type="ECO:0000256" key="4">
    <source>
        <dbReference type="ARBA" id="ARBA00022827"/>
    </source>
</evidence>
<dbReference type="GO" id="GO:0050660">
    <property type="term" value="F:flavin adenine dinucleotide binding"/>
    <property type="evidence" value="ECO:0007669"/>
    <property type="project" value="InterPro"/>
</dbReference>
<dbReference type="PANTHER" id="PTHR11748:SF119">
    <property type="entry name" value="D-2-HYDROXYGLUTARATE DEHYDROGENASE"/>
    <property type="match status" value="1"/>
</dbReference>
<keyword evidence="12" id="KW-1185">Reference proteome</keyword>
<evidence type="ECO:0000259" key="9">
    <source>
        <dbReference type="Pfam" id="PF02913"/>
    </source>
</evidence>
<dbReference type="PROSITE" id="PS00198">
    <property type="entry name" value="4FE4S_FER_1"/>
    <property type="match status" value="1"/>
</dbReference>
<accession>A0A6F8XRR9</accession>
<dbReference type="GO" id="GO:1903457">
    <property type="term" value="P:lactate catabolic process"/>
    <property type="evidence" value="ECO:0007669"/>
    <property type="project" value="TreeGrafter"/>
</dbReference>
<keyword evidence="3" id="KW-0479">Metal-binding</keyword>
<keyword evidence="7" id="KW-0411">Iron-sulfur</keyword>
<keyword evidence="5" id="KW-0560">Oxidoreductase</keyword>
<protein>
    <submittedName>
        <fullName evidence="11">Dimethylmenaquinone methyltransferase</fullName>
    </submittedName>
</protein>
<feature type="domain" description="FAD-binding oxidoreductase/transferase type 4 C-terminal" evidence="9">
    <location>
        <begin position="125"/>
        <end position="374"/>
    </location>
</feature>
<dbReference type="SUPFAM" id="SSF46548">
    <property type="entry name" value="alpha-helical ferredoxin"/>
    <property type="match status" value="1"/>
</dbReference>
<keyword evidence="6" id="KW-0408">Iron</keyword>
<evidence type="ECO:0000256" key="5">
    <source>
        <dbReference type="ARBA" id="ARBA00023002"/>
    </source>
</evidence>
<dbReference type="PANTHER" id="PTHR11748">
    <property type="entry name" value="D-LACTATE DEHYDROGENASE"/>
    <property type="match status" value="1"/>
</dbReference>
<dbReference type="Gene3D" id="3.30.70.2740">
    <property type="match status" value="1"/>
</dbReference>
<evidence type="ECO:0000313" key="11">
    <source>
        <dbReference type="EMBL" id="BCB76542.1"/>
    </source>
</evidence>
<dbReference type="InterPro" id="IPR016164">
    <property type="entry name" value="FAD-linked_Oxase-like_C"/>
</dbReference>
<evidence type="ECO:0000256" key="7">
    <source>
        <dbReference type="ARBA" id="ARBA00023014"/>
    </source>
</evidence>
<proteinExistence type="predicted"/>
<dbReference type="InterPro" id="IPR016171">
    <property type="entry name" value="Vanillyl_alc_oxidase_C-sub2"/>
</dbReference>
<evidence type="ECO:0000256" key="1">
    <source>
        <dbReference type="ARBA" id="ARBA00001974"/>
    </source>
</evidence>
<dbReference type="InterPro" id="IPR017900">
    <property type="entry name" value="4Fe4S_Fe_S_CS"/>
</dbReference>
<dbReference type="SUPFAM" id="SSF55103">
    <property type="entry name" value="FAD-linked oxidases, C-terminal domain"/>
    <property type="match status" value="1"/>
</dbReference>
<keyword evidence="11" id="KW-0808">Transferase</keyword>
<dbReference type="Gene3D" id="3.30.465.10">
    <property type="match status" value="1"/>
</dbReference>
<evidence type="ECO:0000259" key="10">
    <source>
        <dbReference type="Pfam" id="PF13183"/>
    </source>
</evidence>
<evidence type="ECO:0000256" key="3">
    <source>
        <dbReference type="ARBA" id="ARBA00022723"/>
    </source>
</evidence>
<keyword evidence="2" id="KW-0285">Flavoprotein</keyword>
<keyword evidence="4" id="KW-0274">FAD</keyword>
<dbReference type="EMBL" id="AP022870">
    <property type="protein sequence ID" value="BCB76542.1"/>
    <property type="molecule type" value="Genomic_DNA"/>
</dbReference>
<dbReference type="GO" id="GO:0051536">
    <property type="term" value="F:iron-sulfur cluster binding"/>
    <property type="evidence" value="ECO:0007669"/>
    <property type="project" value="UniProtKB-KW"/>
</dbReference>
<dbReference type="GO" id="GO:0008720">
    <property type="term" value="F:D-lactate dehydrogenase (NAD+) activity"/>
    <property type="evidence" value="ECO:0007669"/>
    <property type="project" value="TreeGrafter"/>
</dbReference>
<gene>
    <name evidence="11" type="ORF">Pflav_029520</name>
</gene>
<dbReference type="InterPro" id="IPR017896">
    <property type="entry name" value="4Fe4S_Fe-S-bd"/>
</dbReference>
<dbReference type="Pfam" id="PF02754">
    <property type="entry name" value="CCG"/>
    <property type="match status" value="1"/>
</dbReference>
<organism evidence="11 12">
    <name type="scientific">Phytohabitans flavus</name>
    <dbReference type="NCBI Taxonomy" id="1076124"/>
    <lineage>
        <taxon>Bacteria</taxon>
        <taxon>Bacillati</taxon>
        <taxon>Actinomycetota</taxon>
        <taxon>Actinomycetes</taxon>
        <taxon>Micromonosporales</taxon>
        <taxon>Micromonosporaceae</taxon>
    </lineage>
</organism>
<dbReference type="Proteomes" id="UP000502508">
    <property type="component" value="Chromosome"/>
</dbReference>
<name>A0A6F8XRR9_9ACTN</name>